<sequence length="91" mass="9744">MYGQMRVLLVDRIAGAVASAARVAGLAVRLATATRMGPTDLYAALATARFMAAHELIEKTADAVRNDDPEADVVHLSQPAWFGGNTIFEEK</sequence>
<evidence type="ECO:0000313" key="4">
    <source>
        <dbReference type="Proteomes" id="UP000530403"/>
    </source>
</evidence>
<evidence type="ECO:0000313" key="1">
    <source>
        <dbReference type="EMBL" id="GFN01438.1"/>
    </source>
</evidence>
<protein>
    <submittedName>
        <fullName evidence="1">Uncharacterized protein</fullName>
    </submittedName>
</protein>
<dbReference type="RefSeq" id="WP_173318433.1">
    <property type="nucleotide sequence ID" value="NZ_BAAAUE010000015.1"/>
</dbReference>
<reference evidence="2 4" key="2">
    <citation type="submission" date="2020-07" db="EMBL/GenBank/DDBJ databases">
        <title>Sequencing the genomes of 1000 actinobacteria strains.</title>
        <authorList>
            <person name="Klenk H.-P."/>
        </authorList>
    </citation>
    <scope>NUCLEOTIDE SEQUENCE [LARGE SCALE GENOMIC DNA]</scope>
    <source>
        <strain evidence="2 4">DSM 41455</strain>
    </source>
</reference>
<reference evidence="1 3" key="1">
    <citation type="submission" date="2020-05" db="EMBL/GenBank/DDBJ databases">
        <title>Whole genome shotgun sequence of Streptomyces fulvorobeus NBRC 15897.</title>
        <authorList>
            <person name="Komaki H."/>
            <person name="Tamura T."/>
        </authorList>
    </citation>
    <scope>NUCLEOTIDE SEQUENCE [LARGE SCALE GENOMIC DNA]</scope>
    <source>
        <strain evidence="1 3">NBRC 15897</strain>
    </source>
</reference>
<dbReference type="Proteomes" id="UP000498980">
    <property type="component" value="Unassembled WGS sequence"/>
</dbReference>
<evidence type="ECO:0000313" key="3">
    <source>
        <dbReference type="Proteomes" id="UP000498980"/>
    </source>
</evidence>
<proteinExistence type="predicted"/>
<gene>
    <name evidence="2" type="ORF">HEB29_005957</name>
    <name evidence="1" type="ORF">Sfulv_62480</name>
</gene>
<dbReference type="Proteomes" id="UP000530403">
    <property type="component" value="Unassembled WGS sequence"/>
</dbReference>
<accession>A0A7J0CGM9</accession>
<name>A0A7J0CGM9_9ACTN</name>
<keyword evidence="3" id="KW-1185">Reference proteome</keyword>
<dbReference type="AlphaFoldDB" id="A0A7J0CGM9"/>
<organism evidence="1 3">
    <name type="scientific">Streptomyces fulvorobeus</name>
    <dbReference type="NCBI Taxonomy" id="284028"/>
    <lineage>
        <taxon>Bacteria</taxon>
        <taxon>Bacillati</taxon>
        <taxon>Actinomycetota</taxon>
        <taxon>Actinomycetes</taxon>
        <taxon>Kitasatosporales</taxon>
        <taxon>Streptomycetaceae</taxon>
        <taxon>Streptomyces</taxon>
    </lineage>
</organism>
<evidence type="ECO:0000313" key="2">
    <source>
        <dbReference type="EMBL" id="NYE44843.1"/>
    </source>
</evidence>
<dbReference type="EMBL" id="JACCCF010000002">
    <property type="protein sequence ID" value="NYE44843.1"/>
    <property type="molecule type" value="Genomic_DNA"/>
</dbReference>
<comment type="caution">
    <text evidence="1">The sequence shown here is derived from an EMBL/GenBank/DDBJ whole genome shotgun (WGS) entry which is preliminary data.</text>
</comment>
<dbReference type="EMBL" id="BLWC01000002">
    <property type="protein sequence ID" value="GFN01438.1"/>
    <property type="molecule type" value="Genomic_DNA"/>
</dbReference>